<evidence type="ECO:0000313" key="2">
    <source>
        <dbReference type="Proteomes" id="UP001500212"/>
    </source>
</evidence>
<proteinExistence type="predicted"/>
<sequence>MSNYSKIFFQRPRWRFRDVFRSYVIDVDGRPQGKLRPGEELSLDVLPGRHLIRARVDWSGSPPQEIIVAHDSQLSVCVEPSGNALQIWKVFMPKGALKLTVEERRLTTLGSFQSPHRSDTR</sequence>
<evidence type="ECO:0000313" key="1">
    <source>
        <dbReference type="EMBL" id="GAA4614129.1"/>
    </source>
</evidence>
<reference evidence="2" key="1">
    <citation type="journal article" date="2019" name="Int. J. Syst. Evol. Microbiol.">
        <title>The Global Catalogue of Microorganisms (GCM) 10K type strain sequencing project: providing services to taxonomists for standard genome sequencing and annotation.</title>
        <authorList>
            <consortium name="The Broad Institute Genomics Platform"/>
            <consortium name="The Broad Institute Genome Sequencing Center for Infectious Disease"/>
            <person name="Wu L."/>
            <person name="Ma J."/>
        </authorList>
    </citation>
    <scope>NUCLEOTIDE SEQUENCE [LARGE SCALE GENOMIC DNA]</scope>
    <source>
        <strain evidence="2">JCM 17938</strain>
    </source>
</reference>
<gene>
    <name evidence="1" type="ORF">GCM10023195_61560</name>
</gene>
<name>A0ABP8TQK6_9ACTN</name>
<comment type="caution">
    <text evidence="1">The sequence shown here is derived from an EMBL/GenBank/DDBJ whole genome shotgun (WGS) entry which is preliminary data.</text>
</comment>
<keyword evidence="2" id="KW-1185">Reference proteome</keyword>
<organism evidence="1 2">
    <name type="scientific">Actinoallomurus liliacearum</name>
    <dbReference type="NCBI Taxonomy" id="1080073"/>
    <lineage>
        <taxon>Bacteria</taxon>
        <taxon>Bacillati</taxon>
        <taxon>Actinomycetota</taxon>
        <taxon>Actinomycetes</taxon>
        <taxon>Streptosporangiales</taxon>
        <taxon>Thermomonosporaceae</taxon>
        <taxon>Actinoallomurus</taxon>
    </lineage>
</organism>
<evidence type="ECO:0008006" key="3">
    <source>
        <dbReference type="Google" id="ProtNLM"/>
    </source>
</evidence>
<dbReference type="EMBL" id="BAABHJ010000023">
    <property type="protein sequence ID" value="GAA4614129.1"/>
    <property type="molecule type" value="Genomic_DNA"/>
</dbReference>
<dbReference type="Proteomes" id="UP001500212">
    <property type="component" value="Unassembled WGS sequence"/>
</dbReference>
<accession>A0ABP8TQK6</accession>
<protein>
    <recommendedName>
        <fullName evidence="3">PEGA domain-containing protein</fullName>
    </recommendedName>
</protein>